<dbReference type="KEGG" id="hazt:108677919"/>
<keyword evidence="2" id="KW-0472">Membrane</keyword>
<keyword evidence="2" id="KW-1133">Transmembrane helix</keyword>
<organism evidence="3 4">
    <name type="scientific">Hyalella azteca</name>
    <name type="common">Amphipod</name>
    <dbReference type="NCBI Taxonomy" id="294128"/>
    <lineage>
        <taxon>Eukaryota</taxon>
        <taxon>Metazoa</taxon>
        <taxon>Ecdysozoa</taxon>
        <taxon>Arthropoda</taxon>
        <taxon>Crustacea</taxon>
        <taxon>Multicrustacea</taxon>
        <taxon>Malacostraca</taxon>
        <taxon>Eumalacostraca</taxon>
        <taxon>Peracarida</taxon>
        <taxon>Amphipoda</taxon>
        <taxon>Senticaudata</taxon>
        <taxon>Talitrida</taxon>
        <taxon>Talitroidea</taxon>
        <taxon>Hyalellidae</taxon>
        <taxon>Hyalella</taxon>
    </lineage>
</organism>
<evidence type="ECO:0000256" key="2">
    <source>
        <dbReference type="SAM" id="Phobius"/>
    </source>
</evidence>
<dbReference type="GeneID" id="108677919"/>
<evidence type="ECO:0000313" key="3">
    <source>
        <dbReference type="Proteomes" id="UP000694843"/>
    </source>
</evidence>
<dbReference type="RefSeq" id="XP_018021722.1">
    <property type="nucleotide sequence ID" value="XM_018166233.2"/>
</dbReference>
<keyword evidence="2" id="KW-0812">Transmembrane</keyword>
<proteinExistence type="predicted"/>
<protein>
    <submittedName>
        <fullName evidence="4">Uncharacterized protein LOC108677919</fullName>
    </submittedName>
</protein>
<gene>
    <name evidence="4" type="primary">LOC108677919</name>
</gene>
<feature type="region of interest" description="Disordered" evidence="1">
    <location>
        <begin position="1"/>
        <end position="21"/>
    </location>
</feature>
<keyword evidence="3" id="KW-1185">Reference proteome</keyword>
<reference evidence="4" key="1">
    <citation type="submission" date="2025-08" db="UniProtKB">
        <authorList>
            <consortium name="RefSeq"/>
        </authorList>
    </citation>
    <scope>IDENTIFICATION</scope>
    <source>
        <tissue evidence="4">Whole organism</tissue>
    </source>
</reference>
<dbReference type="AlphaFoldDB" id="A0A8B7P783"/>
<sequence>MMREAYAALPTDENDADDQDDIHERITHSCMDTLKAMMPNSLAGVGYHKVDNEDPDVDTQDCTPTHDPSCFDSVLDAVPSLRSHYHYRPVQIDDNDDDEEEAIFNECNLVSMEDRNGLPPDAIQQLHFEDRLHLLSTAHGVHRVEVPYHQTGGGRRVPLGATARYGRNLKHGTQKASRFISGVTKRMTVVGTKVRAVSWRENTQLFVRWLLNCRRVLVMVTLTVIIALLSIIVWTTKDLSMQFQRQHLLVLDLKKKIDDVGLRLDRNFEDQSLHFNDLKSNAAALNLTVSDVRLNEVLFLLRRLTPTTTLTSRDAKFQDVDLAGPSANNQAVSAQSRAKWQRRSDNHYSDILATLRSSSQGLSGGVISSIIACLVAFFRQRICVG</sequence>
<evidence type="ECO:0000256" key="1">
    <source>
        <dbReference type="SAM" id="MobiDB-lite"/>
    </source>
</evidence>
<accession>A0A8B7P783</accession>
<dbReference type="Proteomes" id="UP000694843">
    <property type="component" value="Unplaced"/>
</dbReference>
<feature type="transmembrane region" description="Helical" evidence="2">
    <location>
        <begin position="216"/>
        <end position="235"/>
    </location>
</feature>
<evidence type="ECO:0000313" key="4">
    <source>
        <dbReference type="RefSeq" id="XP_018021722.1"/>
    </source>
</evidence>
<name>A0A8B7P783_HYAAZ</name>
<feature type="compositionally biased region" description="Acidic residues" evidence="1">
    <location>
        <begin position="12"/>
        <end position="21"/>
    </location>
</feature>